<dbReference type="AlphaFoldDB" id="A0AAP5I5R8"/>
<evidence type="ECO:0000313" key="1">
    <source>
        <dbReference type="EMBL" id="MDR9895225.1"/>
    </source>
</evidence>
<reference evidence="2" key="1">
    <citation type="journal article" date="2021" name="Science">
        <title>Hunting the eagle killer: A cyanobacterial neurotoxin causes vacuolar myelinopathy.</title>
        <authorList>
            <person name="Breinlinger S."/>
            <person name="Phillips T.J."/>
            <person name="Haram B.N."/>
            <person name="Mares J."/>
            <person name="Martinez Yerena J.A."/>
            <person name="Hrouzek P."/>
            <person name="Sobotka R."/>
            <person name="Henderson W.M."/>
            <person name="Schmieder P."/>
            <person name="Williams S.M."/>
            <person name="Lauderdale J.D."/>
            <person name="Wilde H.D."/>
            <person name="Gerrin W."/>
            <person name="Kust A."/>
            <person name="Washington J.W."/>
            <person name="Wagner C."/>
            <person name="Geier B."/>
            <person name="Liebeke M."/>
            <person name="Enke H."/>
            <person name="Niedermeyer T.H.J."/>
            <person name="Wilde S.B."/>
        </authorList>
    </citation>
    <scope>NUCLEOTIDE SEQUENCE [LARGE SCALE GENOMIC DNA]</scope>
    <source>
        <strain evidence="2">Thurmond2011</strain>
    </source>
</reference>
<protein>
    <recommendedName>
        <fullName evidence="3">Integrase</fullName>
    </recommendedName>
</protein>
<comment type="caution">
    <text evidence="1">The sequence shown here is derived from an EMBL/GenBank/DDBJ whole genome shotgun (WGS) entry which is preliminary data.</text>
</comment>
<dbReference type="EMBL" id="JAALHA020000004">
    <property type="protein sequence ID" value="MDR9895225.1"/>
    <property type="molecule type" value="Genomic_DNA"/>
</dbReference>
<proteinExistence type="predicted"/>
<evidence type="ECO:0008006" key="3">
    <source>
        <dbReference type="Google" id="ProtNLM"/>
    </source>
</evidence>
<accession>A0AAP5I5R8</accession>
<dbReference type="Proteomes" id="UP000667802">
    <property type="component" value="Unassembled WGS sequence"/>
</dbReference>
<organism evidence="1 2">
    <name type="scientific">Aetokthonos hydrillicola Thurmond2011</name>
    <dbReference type="NCBI Taxonomy" id="2712845"/>
    <lineage>
        <taxon>Bacteria</taxon>
        <taxon>Bacillati</taxon>
        <taxon>Cyanobacteriota</taxon>
        <taxon>Cyanophyceae</taxon>
        <taxon>Nostocales</taxon>
        <taxon>Hapalosiphonaceae</taxon>
        <taxon>Aetokthonos</taxon>
    </lineage>
</organism>
<evidence type="ECO:0000313" key="2">
    <source>
        <dbReference type="Proteomes" id="UP000667802"/>
    </source>
</evidence>
<sequence length="67" mass="7965">MLKKPATLTNSELIDMWLHGKSKNTVDGYRRYAERFSRHIEYKPLSNETLLQIALDRIARVVPERFF</sequence>
<keyword evidence="2" id="KW-1185">Reference proteome</keyword>
<name>A0AAP5I5R8_9CYAN</name>
<dbReference type="RefSeq" id="WP_208340435.1">
    <property type="nucleotide sequence ID" value="NZ_CAWQFN010000657.1"/>
</dbReference>
<gene>
    <name evidence="1" type="ORF">G7B40_011695</name>
</gene>